<dbReference type="Gene3D" id="2.60.120.260">
    <property type="entry name" value="Galactose-binding domain-like"/>
    <property type="match status" value="1"/>
</dbReference>
<keyword evidence="2" id="KW-0812">Transmembrane</keyword>
<gene>
    <name evidence="3" type="ORF">AURDEDRAFT_115466</name>
</gene>
<keyword evidence="4" id="KW-1185">Reference proteome</keyword>
<keyword evidence="2" id="KW-1133">Transmembrane helix</keyword>
<evidence type="ECO:0000313" key="3">
    <source>
        <dbReference type="EMBL" id="EJD41352.1"/>
    </source>
</evidence>
<dbReference type="EMBL" id="JH687793">
    <property type="protein sequence ID" value="EJD41352.1"/>
    <property type="molecule type" value="Genomic_DNA"/>
</dbReference>
<feature type="region of interest" description="Disordered" evidence="1">
    <location>
        <begin position="137"/>
        <end position="163"/>
    </location>
</feature>
<keyword evidence="2" id="KW-0472">Membrane</keyword>
<feature type="transmembrane region" description="Helical" evidence="2">
    <location>
        <begin position="166"/>
        <end position="191"/>
    </location>
</feature>
<evidence type="ECO:0000256" key="2">
    <source>
        <dbReference type="SAM" id="Phobius"/>
    </source>
</evidence>
<dbReference type="InParanoid" id="J0WYN8"/>
<protein>
    <submittedName>
        <fullName evidence="3">Uncharacterized protein</fullName>
    </submittedName>
</protein>
<accession>J0WYN8</accession>
<feature type="region of interest" description="Disordered" evidence="1">
    <location>
        <begin position="197"/>
        <end position="236"/>
    </location>
</feature>
<evidence type="ECO:0000256" key="1">
    <source>
        <dbReference type="SAM" id="MobiDB-lite"/>
    </source>
</evidence>
<reference evidence="4" key="1">
    <citation type="journal article" date="2012" name="Science">
        <title>The Paleozoic origin of enzymatic lignin decomposition reconstructed from 31 fungal genomes.</title>
        <authorList>
            <person name="Floudas D."/>
            <person name="Binder M."/>
            <person name="Riley R."/>
            <person name="Barry K."/>
            <person name="Blanchette R.A."/>
            <person name="Henrissat B."/>
            <person name="Martinez A.T."/>
            <person name="Otillar R."/>
            <person name="Spatafora J.W."/>
            <person name="Yadav J.S."/>
            <person name="Aerts A."/>
            <person name="Benoit I."/>
            <person name="Boyd A."/>
            <person name="Carlson A."/>
            <person name="Copeland A."/>
            <person name="Coutinho P.M."/>
            <person name="de Vries R.P."/>
            <person name="Ferreira P."/>
            <person name="Findley K."/>
            <person name="Foster B."/>
            <person name="Gaskell J."/>
            <person name="Glotzer D."/>
            <person name="Gorecki P."/>
            <person name="Heitman J."/>
            <person name="Hesse C."/>
            <person name="Hori C."/>
            <person name="Igarashi K."/>
            <person name="Jurgens J.A."/>
            <person name="Kallen N."/>
            <person name="Kersten P."/>
            <person name="Kohler A."/>
            <person name="Kuees U."/>
            <person name="Kumar T.K.A."/>
            <person name="Kuo A."/>
            <person name="LaButti K."/>
            <person name="Larrondo L.F."/>
            <person name="Lindquist E."/>
            <person name="Ling A."/>
            <person name="Lombard V."/>
            <person name="Lucas S."/>
            <person name="Lundell T."/>
            <person name="Martin R."/>
            <person name="McLaughlin D.J."/>
            <person name="Morgenstern I."/>
            <person name="Morin E."/>
            <person name="Murat C."/>
            <person name="Nagy L.G."/>
            <person name="Nolan M."/>
            <person name="Ohm R.A."/>
            <person name="Patyshakuliyeva A."/>
            <person name="Rokas A."/>
            <person name="Ruiz-Duenas F.J."/>
            <person name="Sabat G."/>
            <person name="Salamov A."/>
            <person name="Samejima M."/>
            <person name="Schmutz J."/>
            <person name="Slot J.C."/>
            <person name="St John F."/>
            <person name="Stenlid J."/>
            <person name="Sun H."/>
            <person name="Sun S."/>
            <person name="Syed K."/>
            <person name="Tsang A."/>
            <person name="Wiebenga A."/>
            <person name="Young D."/>
            <person name="Pisabarro A."/>
            <person name="Eastwood D.C."/>
            <person name="Martin F."/>
            <person name="Cullen D."/>
            <person name="Grigoriev I.V."/>
            <person name="Hibbett D.S."/>
        </authorList>
    </citation>
    <scope>NUCLEOTIDE SEQUENCE [LARGE SCALE GENOMIC DNA]</scope>
    <source>
        <strain evidence="4">TFB10046</strain>
    </source>
</reference>
<sequence length="236" mass="26076">MSAITTPTPQDIRIEDDDYSQFMYRGLWRTIPSSNEWQFSGGSQHLSYAKGAEFSVSFNGSYVWFLSDTNYDHGRFQVSVDDHVFGTLTGSSETHENNILLFSAPLDPSKQHTLVVTNIDEGKAITLDCIIYRPVEPSSSTTSPPASQQTSTGSTPTPSSRSRTPAGVYIGIALGTTAFILLAILVGFILVERRRRRRQQPQPPCYLDATTQPLSWSAFPQPSRTPSPRPQQVVSS</sequence>
<proteinExistence type="predicted"/>
<dbReference type="AlphaFoldDB" id="J0WYN8"/>
<dbReference type="Proteomes" id="UP000006514">
    <property type="component" value="Unassembled WGS sequence"/>
</dbReference>
<dbReference type="OrthoDB" id="3012993at2759"/>
<evidence type="ECO:0000313" key="4">
    <source>
        <dbReference type="Proteomes" id="UP000006514"/>
    </source>
</evidence>
<name>J0WYN8_AURST</name>
<dbReference type="KEGG" id="adl:AURDEDRAFT_115466"/>
<organism evidence="3 4">
    <name type="scientific">Auricularia subglabra (strain TFB-10046 / SS5)</name>
    <name type="common">White-rot fungus</name>
    <name type="synonym">Auricularia delicata (strain TFB10046)</name>
    <dbReference type="NCBI Taxonomy" id="717982"/>
    <lineage>
        <taxon>Eukaryota</taxon>
        <taxon>Fungi</taxon>
        <taxon>Dikarya</taxon>
        <taxon>Basidiomycota</taxon>
        <taxon>Agaricomycotina</taxon>
        <taxon>Agaricomycetes</taxon>
        <taxon>Auriculariales</taxon>
        <taxon>Auriculariaceae</taxon>
        <taxon>Auricularia</taxon>
    </lineage>
</organism>